<dbReference type="Gene3D" id="3.10.180.10">
    <property type="entry name" value="2,3-Dihydroxybiphenyl 1,2-Dioxygenase, domain 1"/>
    <property type="match status" value="1"/>
</dbReference>
<dbReference type="InterPro" id="IPR029068">
    <property type="entry name" value="Glyas_Bleomycin-R_OHBP_Dase"/>
</dbReference>
<feature type="domain" description="PhnB-like" evidence="1">
    <location>
        <begin position="3"/>
        <end position="117"/>
    </location>
</feature>
<evidence type="ECO:0000259" key="1">
    <source>
        <dbReference type="Pfam" id="PF06983"/>
    </source>
</evidence>
<dbReference type="EMBL" id="CP034593">
    <property type="protein sequence ID" value="AZQ78075.1"/>
    <property type="molecule type" value="Genomic_DNA"/>
</dbReference>
<dbReference type="Pfam" id="PF06983">
    <property type="entry name" value="3-dmu-9_3-mt"/>
    <property type="match status" value="1"/>
</dbReference>
<dbReference type="CDD" id="cd06588">
    <property type="entry name" value="PhnB_like"/>
    <property type="match status" value="1"/>
</dbReference>
<evidence type="ECO:0000313" key="2">
    <source>
        <dbReference type="EMBL" id="AZQ78075.1"/>
    </source>
</evidence>
<dbReference type="PIRSF" id="PIRSF021700">
    <property type="entry name" value="3_dmu_93_MTrfase"/>
    <property type="match status" value="1"/>
</dbReference>
<dbReference type="PANTHER" id="PTHR33990">
    <property type="entry name" value="PROTEIN YJDN-RELATED"/>
    <property type="match status" value="1"/>
</dbReference>
<reference evidence="2 3" key="1">
    <citation type="submission" date="2018-12" db="EMBL/GenBank/DDBJ databases">
        <title>Complete genome sequence of Flaviflexus sp. H23T48.</title>
        <authorList>
            <person name="Bae J.-W."/>
            <person name="Lee J.-Y."/>
        </authorList>
    </citation>
    <scope>NUCLEOTIDE SEQUENCE [LARGE SCALE GENOMIC DNA]</scope>
    <source>
        <strain evidence="2 3">H23T48</strain>
    </source>
</reference>
<dbReference type="Proteomes" id="UP000280344">
    <property type="component" value="Chromosome"/>
</dbReference>
<dbReference type="InterPro" id="IPR028973">
    <property type="entry name" value="PhnB-like"/>
</dbReference>
<proteinExistence type="predicted"/>
<name>A0A3S9Q0C6_9ACTO</name>
<organism evidence="2 3">
    <name type="scientific">Flaviflexus ciconiae</name>
    <dbReference type="NCBI Taxonomy" id="2496867"/>
    <lineage>
        <taxon>Bacteria</taxon>
        <taxon>Bacillati</taxon>
        <taxon>Actinomycetota</taxon>
        <taxon>Actinomycetes</taxon>
        <taxon>Actinomycetales</taxon>
        <taxon>Actinomycetaceae</taxon>
        <taxon>Flaviflexus</taxon>
    </lineage>
</organism>
<dbReference type="OrthoDB" id="9806473at2"/>
<gene>
    <name evidence="2" type="ORF">EJ997_12770</name>
</gene>
<accession>A0A3S9Q0C6</accession>
<dbReference type="InterPro" id="IPR009725">
    <property type="entry name" value="3_dmu_93_MTrfase"/>
</dbReference>
<dbReference type="KEGG" id="flh:EJ997_12770"/>
<sequence>MPSIVPCLWFDMTAEEAADFYCSIFPNSRIISQQISPMDNPSQQAGNVLTVEFELDGNSYTALNGGPHFQFNEAISFQIDCTTQDEVDHYWNSLTDGGEESECGWLKDRYGVSWQVVPRRLIELMSHPDPEVAKRTGEAMLTMKKLSIPDLERAAFNTGQ</sequence>
<keyword evidence="3" id="KW-1185">Reference proteome</keyword>
<protein>
    <submittedName>
        <fullName evidence="2">VOC family protein</fullName>
    </submittedName>
</protein>
<evidence type="ECO:0000313" key="3">
    <source>
        <dbReference type="Proteomes" id="UP000280344"/>
    </source>
</evidence>
<dbReference type="SUPFAM" id="SSF54593">
    <property type="entry name" value="Glyoxalase/Bleomycin resistance protein/Dihydroxybiphenyl dioxygenase"/>
    <property type="match status" value="1"/>
</dbReference>
<dbReference type="PANTHER" id="PTHR33990:SF2">
    <property type="entry name" value="PHNB-LIKE DOMAIN-CONTAINING PROTEIN"/>
    <property type="match status" value="1"/>
</dbReference>
<dbReference type="AlphaFoldDB" id="A0A3S9Q0C6"/>
<dbReference type="RefSeq" id="WP_126704875.1">
    <property type="nucleotide sequence ID" value="NZ_CP034593.1"/>
</dbReference>